<dbReference type="Gene3D" id="3.40.800.10">
    <property type="entry name" value="Ureohydrolase domain"/>
    <property type="match status" value="1"/>
</dbReference>
<keyword evidence="1" id="KW-0479">Metal-binding</keyword>
<dbReference type="RefSeq" id="WP_065686191.1">
    <property type="nucleotide sequence ID" value="NZ_CAMKUK010000001.1"/>
</dbReference>
<evidence type="ECO:0000313" key="5">
    <source>
        <dbReference type="Proteomes" id="UP000503464"/>
    </source>
</evidence>
<evidence type="ECO:0000313" key="4">
    <source>
        <dbReference type="EMBL" id="QKJ59225.1"/>
    </source>
</evidence>
<keyword evidence="2" id="KW-0378">Hydrolase</keyword>
<evidence type="ECO:0000256" key="1">
    <source>
        <dbReference type="ARBA" id="ARBA00022723"/>
    </source>
</evidence>
<dbReference type="AlphaFoldDB" id="A0AAE7EIH1"/>
<keyword evidence="3" id="KW-0464">Manganese</keyword>
<evidence type="ECO:0000256" key="2">
    <source>
        <dbReference type="ARBA" id="ARBA00022801"/>
    </source>
</evidence>
<proteinExistence type="predicted"/>
<reference evidence="5" key="1">
    <citation type="submission" date="2020-03" db="EMBL/GenBank/DDBJ databases">
        <title>Genome sequences of seven Enterobacteriaceae strains isolated from Canadian wastewater treatment facilities.</title>
        <authorList>
            <person name="Huang H."/>
            <person name="Chmara J.T."/>
            <person name="Duceppe M.-O."/>
        </authorList>
    </citation>
    <scope>NUCLEOTIDE SEQUENCE [LARGE SCALE GENOMIC DNA]</scope>
    <source>
        <strain evidence="5">Biosolid 3</strain>
    </source>
</reference>
<organism evidence="4 5">
    <name type="scientific">Serratia fonticola</name>
    <dbReference type="NCBI Taxonomy" id="47917"/>
    <lineage>
        <taxon>Bacteria</taxon>
        <taxon>Pseudomonadati</taxon>
        <taxon>Pseudomonadota</taxon>
        <taxon>Gammaproteobacteria</taxon>
        <taxon>Enterobacterales</taxon>
        <taxon>Yersiniaceae</taxon>
        <taxon>Serratia</taxon>
    </lineage>
</organism>
<dbReference type="GO" id="GO:0005829">
    <property type="term" value="C:cytosol"/>
    <property type="evidence" value="ECO:0007669"/>
    <property type="project" value="TreeGrafter"/>
</dbReference>
<dbReference type="EMBL" id="CP054160">
    <property type="protein sequence ID" value="QKJ59225.1"/>
    <property type="molecule type" value="Genomic_DNA"/>
</dbReference>
<dbReference type="Proteomes" id="UP000503464">
    <property type="component" value="Chromosome"/>
</dbReference>
<dbReference type="GO" id="GO:0030145">
    <property type="term" value="F:manganese ion binding"/>
    <property type="evidence" value="ECO:0007669"/>
    <property type="project" value="TreeGrafter"/>
</dbReference>
<dbReference type="PANTHER" id="PTHR43782">
    <property type="entry name" value="ARGINASE"/>
    <property type="match status" value="1"/>
</dbReference>
<dbReference type="SUPFAM" id="SSF52768">
    <property type="entry name" value="Arginase/deacetylase"/>
    <property type="match status" value="1"/>
</dbReference>
<dbReference type="InterPro" id="IPR023696">
    <property type="entry name" value="Ureohydrolase_dom_sf"/>
</dbReference>
<name>A0AAE7EIH1_SERFO</name>
<dbReference type="InterPro" id="IPR006035">
    <property type="entry name" value="Ureohydrolase"/>
</dbReference>
<dbReference type="CDD" id="cd09999">
    <property type="entry name" value="Arginase-like_1"/>
    <property type="match status" value="1"/>
</dbReference>
<dbReference type="PANTHER" id="PTHR43782:SF3">
    <property type="entry name" value="ARGINASE"/>
    <property type="match status" value="1"/>
</dbReference>
<gene>
    <name evidence="4" type="ORF">G9399_13805</name>
</gene>
<protein>
    <submittedName>
        <fullName evidence="4">Arginase family protein</fullName>
    </submittedName>
</protein>
<accession>A0AAE7EIH1</accession>
<evidence type="ECO:0000256" key="3">
    <source>
        <dbReference type="ARBA" id="ARBA00023211"/>
    </source>
</evidence>
<dbReference type="Pfam" id="PF00491">
    <property type="entry name" value="Arginase"/>
    <property type="match status" value="1"/>
</dbReference>
<sequence length="289" mass="31725">MESENKHIRVVFPMWQGGNNPAYQFGAELLAWLAPHTDSPVIHIPVTPPGEPLAIEDGITGRSQIKQQLASAEQLIAEQSPDTIAVLGGDCLVDLVPFAWLSDKYQEGFGILWIDTHPDVMTPAQFQHSHAHVLGALMGNGDADLTSKVSTPVPASKIMITGIHGTTPYETEFLAKHSIATCSPEQAAKSTDSLKAWIQRENITHLAIHFDLDALDERSFKSLLFQNPDADENAFEGIARGKMTLTNVAKWIADAEQLTDIVGLGITEFFPWDAIKLKELFRKLPLIGK</sequence>
<dbReference type="GO" id="GO:0004053">
    <property type="term" value="F:arginase activity"/>
    <property type="evidence" value="ECO:0007669"/>
    <property type="project" value="TreeGrafter"/>
</dbReference>